<gene>
    <name evidence="3" type="ORF">FHL15_003316</name>
</gene>
<evidence type="ECO:0000313" key="3">
    <source>
        <dbReference type="EMBL" id="TRX95762.1"/>
    </source>
</evidence>
<evidence type="ECO:0000256" key="2">
    <source>
        <dbReference type="SAM" id="MobiDB-lite"/>
    </source>
</evidence>
<organism evidence="3 4">
    <name type="scientific">Xylaria flabelliformis</name>
    <dbReference type="NCBI Taxonomy" id="2512241"/>
    <lineage>
        <taxon>Eukaryota</taxon>
        <taxon>Fungi</taxon>
        <taxon>Dikarya</taxon>
        <taxon>Ascomycota</taxon>
        <taxon>Pezizomycotina</taxon>
        <taxon>Sordariomycetes</taxon>
        <taxon>Xylariomycetidae</taxon>
        <taxon>Xylariales</taxon>
        <taxon>Xylariaceae</taxon>
        <taxon>Xylaria</taxon>
    </lineage>
</organism>
<accession>A0A553I6D2</accession>
<dbReference type="AlphaFoldDB" id="A0A553I6D2"/>
<dbReference type="Proteomes" id="UP000319160">
    <property type="component" value="Unassembled WGS sequence"/>
</dbReference>
<proteinExistence type="predicted"/>
<sequence length="642" mass="73859">MELIRRDRRTRSFARLQSPSEAAFDIPMNTAPVSFRQWVNHGAPPPLSAAIQRKDVFTMQTYEHFQHVCKSTWTTNMENGINVIVFLGDCLIDISDPKTADIRVILTRNHERNVELRGAFANYMSLPQAVNKCRTKCETAFGVLEKSMRIISSTANDLHMSLGPLGKLAQSTQKHSSDASINKQWHAREVYKLIDVQLEEQRSILAQWIDLGEHISNLHEVLTDQLGVFNNEERRLEREIRAGRNKTESLEERIQSLTREQSVIANDLSSQRTLRREILGQRTHLRNVQGDTTEELDKERANLRRAELTEADEQSRFNMADKEDRDRRDSASMFSKLFGSSYAQATNEHKQRSLQRGVHHQKNLDHQLVVKSKIRSLEQELEAVQRKIWRTDDPSTKEREVELRKRIDELAQEVKGAEDKIEKEREKFDEAEKILLNNEQMLEYVELVEDATMARLTFGIVHHMASRWEETCTQIYQKALINVAPMGSISSAAAAPGVFVDYQSRSSDSLSQVSTRSSNGMAGLLANAYDTVHIDGLSRDERRQFLWEGQSRTIAAMKNASDTVWHFLFLFCFLQLLLDELTATQERTRLIECLNKSYQDVMVSPEVVNVAKQRSISWVQQLTRLSSRRRQATELPAHEDLL</sequence>
<feature type="coiled-coil region" evidence="1">
    <location>
        <begin position="233"/>
        <end position="260"/>
    </location>
</feature>
<dbReference type="EMBL" id="VFLP01000014">
    <property type="protein sequence ID" value="TRX95762.1"/>
    <property type="molecule type" value="Genomic_DNA"/>
</dbReference>
<name>A0A553I6D2_9PEZI</name>
<keyword evidence="4" id="KW-1185">Reference proteome</keyword>
<evidence type="ECO:0000313" key="4">
    <source>
        <dbReference type="Proteomes" id="UP000319160"/>
    </source>
</evidence>
<feature type="coiled-coil region" evidence="1">
    <location>
        <begin position="367"/>
        <end position="441"/>
    </location>
</feature>
<comment type="caution">
    <text evidence="3">The sequence shown here is derived from an EMBL/GenBank/DDBJ whole genome shotgun (WGS) entry which is preliminary data.</text>
</comment>
<evidence type="ECO:0000256" key="1">
    <source>
        <dbReference type="SAM" id="Coils"/>
    </source>
</evidence>
<feature type="region of interest" description="Disordered" evidence="2">
    <location>
        <begin position="308"/>
        <end position="330"/>
    </location>
</feature>
<protein>
    <submittedName>
        <fullName evidence="3">Uncharacterized protein</fullName>
    </submittedName>
</protein>
<keyword evidence="1" id="KW-0175">Coiled coil</keyword>
<dbReference type="OrthoDB" id="4686040at2759"/>
<reference evidence="4" key="1">
    <citation type="submission" date="2019-06" db="EMBL/GenBank/DDBJ databases">
        <title>Draft genome sequence of the griseofulvin-producing fungus Xylaria cubensis strain G536.</title>
        <authorList>
            <person name="Mead M.E."/>
            <person name="Raja H.A."/>
            <person name="Steenwyk J.L."/>
            <person name="Knowles S.L."/>
            <person name="Oberlies N.H."/>
            <person name="Rokas A."/>
        </authorList>
    </citation>
    <scope>NUCLEOTIDE SEQUENCE [LARGE SCALE GENOMIC DNA]</scope>
    <source>
        <strain evidence="4">G536</strain>
    </source>
</reference>